<dbReference type="InterPro" id="IPR050226">
    <property type="entry name" value="NagZ_Beta-hexosaminidase"/>
</dbReference>
<dbReference type="Proteomes" id="UP001163878">
    <property type="component" value="Chromosome"/>
</dbReference>
<evidence type="ECO:0000313" key="10">
    <source>
        <dbReference type="EMBL" id="UYQ62214.1"/>
    </source>
</evidence>
<dbReference type="EC" id="3.2.1.52" evidence="3"/>
<dbReference type="EMBL" id="CP107567">
    <property type="protein sequence ID" value="UYQ62214.1"/>
    <property type="molecule type" value="Genomic_DNA"/>
</dbReference>
<gene>
    <name evidence="10" type="ORF">OGH68_12465</name>
</gene>
<sequence>MHDRNLSRRTLLTATAVAAGAIATAASSSAAVAAPAAASRDTRHRLERIVSRMSLGEKVGQLFVMRVYGHSATDPDQADVDLNLEEMGVRNAAELIAEYHVGGIIYFAWAHNTRAPHQIADLSNGIQRAGLAQSTPLPLLISTDQEHGIVARVGKPATLMPGAMALGASGSASSARKAAQIAGAELAAMGIVQNYAPVADVNVNPANPVIGVRSFGAEPAAVARMVAAQVKGYQSAGIAATSKHFPGHGDTTVDSHTGIPVISHTRQEWEEIDAPPFRAAIAAGIDSIMTAHIQFPALDPSNDPATLSHPILTGILREELGYDGVVVTDALNMEGVREKYGDHRVPVLALLAGVDQLLNPPDLAVAWNGVMDAVRSGEITEARLDESILRILLLKEKLGLFREPFVSGREVDRTVGTPAHLAAADRIAERTTTLLTNPDGLLPLSRRSHGDVLVVGPDLSSPSGTTGPPTTVLANALGELGFRATALSTGTAPSSAKIAEAVAAAQGKDVVVVGTYNVSATSSQRTLVARLVATGVPVVALAIRNPYDIARLGPVAAALAAYAWTDVELRAAARVIAGSAEPEGRLPVPVQRADDPSQVLFPVGHGLSYR</sequence>
<dbReference type="InterPro" id="IPR036962">
    <property type="entry name" value="Glyco_hydro_3_N_sf"/>
</dbReference>
<evidence type="ECO:0000256" key="3">
    <source>
        <dbReference type="ARBA" id="ARBA00012663"/>
    </source>
</evidence>
<dbReference type="PANTHER" id="PTHR30480">
    <property type="entry name" value="BETA-HEXOSAMINIDASE-RELATED"/>
    <property type="match status" value="1"/>
</dbReference>
<reference evidence="10" key="1">
    <citation type="submission" date="2022-10" db="EMBL/GenBank/DDBJ databases">
        <title>Cytochrome P450 Catalyzes Benzene Ring Formation in the Biosynthesis of Trialkyl-Substituted Aromatic Polyketides.</title>
        <authorList>
            <person name="Zhao E."/>
            <person name="Ge H."/>
        </authorList>
    </citation>
    <scope>NUCLEOTIDE SEQUENCE</scope>
    <source>
        <strain evidence="10">NA0869</strain>
    </source>
</reference>
<feature type="signal peptide" evidence="7">
    <location>
        <begin position="1"/>
        <end position="33"/>
    </location>
</feature>
<evidence type="ECO:0000256" key="1">
    <source>
        <dbReference type="ARBA" id="ARBA00001231"/>
    </source>
</evidence>
<comment type="similarity">
    <text evidence="2 6">Belongs to the glycosyl hydrolase 3 family.</text>
</comment>
<evidence type="ECO:0000256" key="7">
    <source>
        <dbReference type="SAM" id="SignalP"/>
    </source>
</evidence>
<evidence type="ECO:0000259" key="8">
    <source>
        <dbReference type="Pfam" id="PF00933"/>
    </source>
</evidence>
<evidence type="ECO:0000259" key="9">
    <source>
        <dbReference type="Pfam" id="PF01915"/>
    </source>
</evidence>
<dbReference type="Gene3D" id="3.20.20.300">
    <property type="entry name" value="Glycoside hydrolase, family 3, N-terminal domain"/>
    <property type="match status" value="1"/>
</dbReference>
<name>A0ABY6I654_STRPE</name>
<dbReference type="InterPro" id="IPR002772">
    <property type="entry name" value="Glyco_hydro_3_C"/>
</dbReference>
<comment type="catalytic activity">
    <reaction evidence="1">
        <text>Hydrolysis of terminal non-reducing N-acetyl-D-hexosamine residues in N-acetyl-beta-D-hexosaminides.</text>
        <dbReference type="EC" id="3.2.1.52"/>
    </reaction>
</comment>
<dbReference type="PRINTS" id="PR00133">
    <property type="entry name" value="GLHYDRLASE3"/>
</dbReference>
<accession>A0ABY6I654</accession>
<dbReference type="InterPro" id="IPR019800">
    <property type="entry name" value="Glyco_hydro_3_AS"/>
</dbReference>
<feature type="domain" description="Glycoside hydrolase family 3 N-terminal" evidence="8">
    <location>
        <begin position="55"/>
        <end position="392"/>
    </location>
</feature>
<dbReference type="Pfam" id="PF00933">
    <property type="entry name" value="Glyco_hydro_3"/>
    <property type="match status" value="1"/>
</dbReference>
<organism evidence="10 11">
    <name type="scientific">Streptomyces peucetius</name>
    <dbReference type="NCBI Taxonomy" id="1950"/>
    <lineage>
        <taxon>Bacteria</taxon>
        <taxon>Bacillati</taxon>
        <taxon>Actinomycetota</taxon>
        <taxon>Actinomycetes</taxon>
        <taxon>Kitasatosporales</taxon>
        <taxon>Streptomycetaceae</taxon>
        <taxon>Streptomyces</taxon>
    </lineage>
</organism>
<keyword evidence="11" id="KW-1185">Reference proteome</keyword>
<dbReference type="PANTHER" id="PTHR30480:SF13">
    <property type="entry name" value="BETA-HEXOSAMINIDASE"/>
    <property type="match status" value="1"/>
</dbReference>
<dbReference type="RefSeq" id="WP_264243458.1">
    <property type="nucleotide sequence ID" value="NZ_CP107567.1"/>
</dbReference>
<keyword evidence="7" id="KW-0732">Signal</keyword>
<protein>
    <recommendedName>
        <fullName evidence="3">beta-N-acetylhexosaminidase</fullName>
        <ecNumber evidence="3">3.2.1.52</ecNumber>
    </recommendedName>
</protein>
<dbReference type="InterPro" id="IPR036881">
    <property type="entry name" value="Glyco_hydro_3_C_sf"/>
</dbReference>
<feature type="chain" id="PRO_5046211332" description="beta-N-acetylhexosaminidase" evidence="7">
    <location>
        <begin position="34"/>
        <end position="610"/>
    </location>
</feature>
<dbReference type="InterPro" id="IPR006311">
    <property type="entry name" value="TAT_signal"/>
</dbReference>
<keyword evidence="4 6" id="KW-0378">Hydrolase</keyword>
<evidence type="ECO:0000256" key="4">
    <source>
        <dbReference type="ARBA" id="ARBA00022801"/>
    </source>
</evidence>
<dbReference type="SUPFAM" id="SSF51445">
    <property type="entry name" value="(Trans)glycosidases"/>
    <property type="match status" value="1"/>
</dbReference>
<dbReference type="Pfam" id="PF01915">
    <property type="entry name" value="Glyco_hydro_3_C"/>
    <property type="match status" value="1"/>
</dbReference>
<proteinExistence type="inferred from homology"/>
<keyword evidence="5 6" id="KW-0326">Glycosidase</keyword>
<dbReference type="SUPFAM" id="SSF52279">
    <property type="entry name" value="Beta-D-glucan exohydrolase, C-terminal domain"/>
    <property type="match status" value="1"/>
</dbReference>
<evidence type="ECO:0000256" key="6">
    <source>
        <dbReference type="RuleBase" id="RU361161"/>
    </source>
</evidence>
<evidence type="ECO:0000256" key="2">
    <source>
        <dbReference type="ARBA" id="ARBA00005336"/>
    </source>
</evidence>
<dbReference type="GO" id="GO:0016787">
    <property type="term" value="F:hydrolase activity"/>
    <property type="evidence" value="ECO:0007669"/>
    <property type="project" value="UniProtKB-KW"/>
</dbReference>
<dbReference type="InterPro" id="IPR001764">
    <property type="entry name" value="Glyco_hydro_3_N"/>
</dbReference>
<dbReference type="Gene3D" id="3.40.50.1700">
    <property type="entry name" value="Glycoside hydrolase family 3 C-terminal domain"/>
    <property type="match status" value="1"/>
</dbReference>
<dbReference type="PROSITE" id="PS00775">
    <property type="entry name" value="GLYCOSYL_HYDROL_F3"/>
    <property type="match status" value="1"/>
</dbReference>
<dbReference type="PROSITE" id="PS51318">
    <property type="entry name" value="TAT"/>
    <property type="match status" value="1"/>
</dbReference>
<feature type="domain" description="Glycoside hydrolase family 3 C-terminal" evidence="9">
    <location>
        <begin position="433"/>
        <end position="609"/>
    </location>
</feature>
<evidence type="ECO:0000256" key="5">
    <source>
        <dbReference type="ARBA" id="ARBA00023295"/>
    </source>
</evidence>
<evidence type="ECO:0000313" key="11">
    <source>
        <dbReference type="Proteomes" id="UP001163878"/>
    </source>
</evidence>
<dbReference type="InterPro" id="IPR017853">
    <property type="entry name" value="GH"/>
</dbReference>